<feature type="region of interest" description="Disordered" evidence="1">
    <location>
        <begin position="150"/>
        <end position="217"/>
    </location>
</feature>
<proteinExistence type="predicted"/>
<dbReference type="InterPro" id="IPR018289">
    <property type="entry name" value="MULE_transposase_dom"/>
</dbReference>
<accession>A0AAE0DWS1</accession>
<dbReference type="InterPro" id="IPR004332">
    <property type="entry name" value="Transposase_MuDR"/>
</dbReference>
<evidence type="ECO:0000313" key="4">
    <source>
        <dbReference type="Proteomes" id="UP001281410"/>
    </source>
</evidence>
<sequence length="891" mass="101787">MEIFKISVLYGTKAVEVGECDADHISLISLIHATFDALPKKEYRVWAHLPWCSDTLEVKTDSELVDVFKEFGFRGLDSICFEIKETCYKPCPPVAESYKEPIDEPEVVEAIGWCDLKADMWIIMVTVRESSQILMRERVESLLKEMGEGIHDDGEEEGKQSDEGEGIQSDKGEGIHDDGEEEGKQSGEAEGIQSDEGEGIHHDGEEDGRHDDGGVGIQEDDLTEECMALFEGYQSRFDDEYFSDSDLEPTQVKVARLMKGNPFQRMAEGEIKLHVGQTFDDRFVLRNVMREYAIQEGVKLDRVKNDLVRQTYKCTAPGCPWRAYASCMIDRTTMQLRSLVDQHDCHRLYNNKEAKVKWIAYKFENIVKRNPNISVRVIGDLLLDKYKVAVDIHRLYRAKHRALKGLRKDHVNCFQYLRQYAYTLNQTNPGSAVHISIQQPLSTFQRLFLSFEAQKLGFMGGCRPFIGLDGCQLKGPCGGVLLSAVALDANNGLFPLAVCICKKETQFSWCWFLNNLKVFLQYPADRPLTFMLDRQKRVITALETHFPSANRSCNVFEFKDALKAIGDINPGAKVWLEKIDAHHWSRSAYDQLIRCDHVTNNMTEAFNSFLGTHRAATYLEMLEFIRRMLMRKFQERNEECAKWNAVILPRVNSKILKNSRESRMLTIISAGEMEYEVLGPDGWYAVKLRQYSCSCGSWQGSGIPYSYAMAAISLSCGRDSVKDRVADHVYQSLNKNAYLQTYNGMIHPIPQQKMWPEMEMEKLLPPPFQTQPGRPKLHRMREPDEKAKGGRSGTVVCTSCQKPGHNKRTCKSPNSSTKKNKTKYNFFGLFWDSDIFTAALYPHRHFQFLNLIISPLMFVVELDVASMMVVDFVVVELFCYATLVKKNPKDA</sequence>
<dbReference type="SMART" id="SM00575">
    <property type="entry name" value="ZnF_PMZ"/>
    <property type="match status" value="1"/>
</dbReference>
<feature type="domain" description="Zinc finger PMZ-type" evidence="2">
    <location>
        <begin position="691"/>
        <end position="719"/>
    </location>
</feature>
<dbReference type="Proteomes" id="UP001281410">
    <property type="component" value="Unassembled WGS sequence"/>
</dbReference>
<evidence type="ECO:0000259" key="2">
    <source>
        <dbReference type="SMART" id="SM00575"/>
    </source>
</evidence>
<keyword evidence="4" id="KW-1185">Reference proteome</keyword>
<dbReference type="PANTHER" id="PTHR31973">
    <property type="entry name" value="POLYPROTEIN, PUTATIVE-RELATED"/>
    <property type="match status" value="1"/>
</dbReference>
<feature type="region of interest" description="Disordered" evidence="1">
    <location>
        <begin position="767"/>
        <end position="795"/>
    </location>
</feature>
<protein>
    <recommendedName>
        <fullName evidence="2">Zinc finger PMZ-type domain-containing protein</fullName>
    </recommendedName>
</protein>
<evidence type="ECO:0000313" key="3">
    <source>
        <dbReference type="EMBL" id="KAK3193756.1"/>
    </source>
</evidence>
<dbReference type="EMBL" id="JANJYJ010000008">
    <property type="protein sequence ID" value="KAK3193756.1"/>
    <property type="molecule type" value="Genomic_DNA"/>
</dbReference>
<comment type="caution">
    <text evidence="3">The sequence shown here is derived from an EMBL/GenBank/DDBJ whole genome shotgun (WGS) entry which is preliminary data.</text>
</comment>
<dbReference type="Pfam" id="PF10551">
    <property type="entry name" value="MULE"/>
    <property type="match status" value="1"/>
</dbReference>
<organism evidence="3 4">
    <name type="scientific">Dipteronia sinensis</name>
    <dbReference type="NCBI Taxonomy" id="43782"/>
    <lineage>
        <taxon>Eukaryota</taxon>
        <taxon>Viridiplantae</taxon>
        <taxon>Streptophyta</taxon>
        <taxon>Embryophyta</taxon>
        <taxon>Tracheophyta</taxon>
        <taxon>Spermatophyta</taxon>
        <taxon>Magnoliopsida</taxon>
        <taxon>eudicotyledons</taxon>
        <taxon>Gunneridae</taxon>
        <taxon>Pentapetalae</taxon>
        <taxon>rosids</taxon>
        <taxon>malvids</taxon>
        <taxon>Sapindales</taxon>
        <taxon>Sapindaceae</taxon>
        <taxon>Hippocastanoideae</taxon>
        <taxon>Acereae</taxon>
        <taxon>Dipteronia</taxon>
    </lineage>
</organism>
<gene>
    <name evidence="3" type="ORF">Dsin_025066</name>
</gene>
<feature type="compositionally biased region" description="Basic and acidic residues" evidence="1">
    <location>
        <begin position="198"/>
        <end position="213"/>
    </location>
</feature>
<dbReference type="PANTHER" id="PTHR31973:SF187">
    <property type="entry name" value="MUTATOR TRANSPOSASE MUDRA PROTEIN"/>
    <property type="match status" value="1"/>
</dbReference>
<name>A0AAE0DWS1_9ROSI</name>
<evidence type="ECO:0000256" key="1">
    <source>
        <dbReference type="SAM" id="MobiDB-lite"/>
    </source>
</evidence>
<dbReference type="GO" id="GO:0008270">
    <property type="term" value="F:zinc ion binding"/>
    <property type="evidence" value="ECO:0007669"/>
    <property type="project" value="InterPro"/>
</dbReference>
<dbReference type="AlphaFoldDB" id="A0AAE0DWS1"/>
<feature type="compositionally biased region" description="Basic and acidic residues" evidence="1">
    <location>
        <begin position="150"/>
        <end position="187"/>
    </location>
</feature>
<reference evidence="3" key="1">
    <citation type="journal article" date="2023" name="Plant J.">
        <title>Genome sequences and population genomics provide insights into the demographic history, inbreeding, and mutation load of two 'living fossil' tree species of Dipteronia.</title>
        <authorList>
            <person name="Feng Y."/>
            <person name="Comes H.P."/>
            <person name="Chen J."/>
            <person name="Zhu S."/>
            <person name="Lu R."/>
            <person name="Zhang X."/>
            <person name="Li P."/>
            <person name="Qiu J."/>
            <person name="Olsen K.M."/>
            <person name="Qiu Y."/>
        </authorList>
    </citation>
    <scope>NUCLEOTIDE SEQUENCE</scope>
    <source>
        <strain evidence="3">NBL</strain>
    </source>
</reference>
<dbReference type="Pfam" id="PF03108">
    <property type="entry name" value="DBD_Tnp_Mut"/>
    <property type="match status" value="1"/>
</dbReference>
<dbReference type="InterPro" id="IPR006564">
    <property type="entry name" value="Znf_PMZ"/>
</dbReference>